<evidence type="ECO:0000313" key="3">
    <source>
        <dbReference type="Proteomes" id="UP000799429"/>
    </source>
</evidence>
<protein>
    <submittedName>
        <fullName evidence="2">Uncharacterized protein</fullName>
    </submittedName>
</protein>
<comment type="caution">
    <text evidence="2">The sequence shown here is derived from an EMBL/GenBank/DDBJ whole genome shotgun (WGS) entry which is preliminary data.</text>
</comment>
<reference evidence="2" key="1">
    <citation type="journal article" date="2020" name="Stud. Mycol.">
        <title>101 Dothideomycetes genomes: a test case for predicting lifestyles and emergence of pathogens.</title>
        <authorList>
            <person name="Haridas S."/>
            <person name="Albert R."/>
            <person name="Binder M."/>
            <person name="Bloem J."/>
            <person name="Labutti K."/>
            <person name="Salamov A."/>
            <person name="Andreopoulos B."/>
            <person name="Baker S."/>
            <person name="Barry K."/>
            <person name="Bills G."/>
            <person name="Bluhm B."/>
            <person name="Cannon C."/>
            <person name="Castanera R."/>
            <person name="Culley D."/>
            <person name="Daum C."/>
            <person name="Ezra D."/>
            <person name="Gonzalez J."/>
            <person name="Henrissat B."/>
            <person name="Kuo A."/>
            <person name="Liang C."/>
            <person name="Lipzen A."/>
            <person name="Lutzoni F."/>
            <person name="Magnuson J."/>
            <person name="Mondo S."/>
            <person name="Nolan M."/>
            <person name="Ohm R."/>
            <person name="Pangilinan J."/>
            <person name="Park H.-J."/>
            <person name="Ramirez L."/>
            <person name="Alfaro M."/>
            <person name="Sun H."/>
            <person name="Tritt A."/>
            <person name="Yoshinaga Y."/>
            <person name="Zwiers L.-H."/>
            <person name="Turgeon B."/>
            <person name="Goodwin S."/>
            <person name="Spatafora J."/>
            <person name="Crous P."/>
            <person name="Grigoriev I."/>
        </authorList>
    </citation>
    <scope>NUCLEOTIDE SEQUENCE</scope>
    <source>
        <strain evidence="2">CBS 101060</strain>
    </source>
</reference>
<organism evidence="2 3">
    <name type="scientific">Patellaria atrata CBS 101060</name>
    <dbReference type="NCBI Taxonomy" id="1346257"/>
    <lineage>
        <taxon>Eukaryota</taxon>
        <taxon>Fungi</taxon>
        <taxon>Dikarya</taxon>
        <taxon>Ascomycota</taxon>
        <taxon>Pezizomycotina</taxon>
        <taxon>Dothideomycetes</taxon>
        <taxon>Dothideomycetes incertae sedis</taxon>
        <taxon>Patellariales</taxon>
        <taxon>Patellariaceae</taxon>
        <taxon>Patellaria</taxon>
    </lineage>
</organism>
<dbReference type="EMBL" id="MU006098">
    <property type="protein sequence ID" value="KAF2837825.1"/>
    <property type="molecule type" value="Genomic_DNA"/>
</dbReference>
<feature type="region of interest" description="Disordered" evidence="1">
    <location>
        <begin position="23"/>
        <end position="48"/>
    </location>
</feature>
<evidence type="ECO:0000256" key="1">
    <source>
        <dbReference type="SAM" id="MobiDB-lite"/>
    </source>
</evidence>
<evidence type="ECO:0000313" key="2">
    <source>
        <dbReference type="EMBL" id="KAF2837825.1"/>
    </source>
</evidence>
<sequence length="229" mass="25501">MASANRSVGNIYDNSLVLEFERKPAASTERQPSLNHRKSVDSVEGTANSASELLQSHISNEDIWKRLESLQPVGKENGGYEAVVNPKLLTFAKQKPIQPPRLPKSLPERLEIEELLSDGYASVSSDADVLRREFELIQILQKTQKPDNPDDRVDRNELSGYLIQLDRLSKGRIASVISPQPPPVRALARMIETNGNKGIDLIIDDLTLTAQWLVSEGEADNDSSYARRT</sequence>
<proteinExistence type="predicted"/>
<keyword evidence="3" id="KW-1185">Reference proteome</keyword>
<gene>
    <name evidence="2" type="ORF">M501DRAFT_995068</name>
</gene>
<name>A0A9P4VQ01_9PEZI</name>
<accession>A0A9P4VQ01</accession>
<dbReference type="AlphaFoldDB" id="A0A9P4VQ01"/>
<dbReference type="Proteomes" id="UP000799429">
    <property type="component" value="Unassembled WGS sequence"/>
</dbReference>